<feature type="domain" description="Nucleotidyl transferase" evidence="21">
    <location>
        <begin position="14"/>
        <end position="228"/>
    </location>
</feature>
<feature type="binding site" evidence="20">
    <location>
        <position position="341"/>
    </location>
    <ligand>
        <name>UDP-N-acetyl-alpha-D-glucosamine</name>
        <dbReference type="ChEBI" id="CHEBI:57705"/>
    </ligand>
</feature>
<feature type="binding site" evidence="20">
    <location>
        <position position="359"/>
    </location>
    <ligand>
        <name>UDP-N-acetyl-alpha-D-glucosamine</name>
        <dbReference type="ChEBI" id="CHEBI:57705"/>
    </ligand>
</feature>
<evidence type="ECO:0000256" key="17">
    <source>
        <dbReference type="ARBA" id="ARBA00048247"/>
    </source>
</evidence>
<evidence type="ECO:0000256" key="11">
    <source>
        <dbReference type="ARBA" id="ARBA00022842"/>
    </source>
</evidence>
<feature type="binding site" evidence="20">
    <location>
        <position position="385"/>
    </location>
    <ligand>
        <name>UDP-N-acetyl-alpha-D-glucosamine</name>
        <dbReference type="ChEBI" id="CHEBI:57705"/>
    </ligand>
</feature>
<dbReference type="CDD" id="cd03353">
    <property type="entry name" value="LbH_GlmU_C"/>
    <property type="match status" value="1"/>
</dbReference>
<dbReference type="EC" id="2.7.7.23" evidence="20"/>
<organism evidence="23 24">
    <name type="scientific">Lysinibacillus sphaericus (strain C3-41)</name>
    <dbReference type="NCBI Taxonomy" id="444177"/>
    <lineage>
        <taxon>Bacteria</taxon>
        <taxon>Bacillati</taxon>
        <taxon>Bacillota</taxon>
        <taxon>Bacilli</taxon>
        <taxon>Bacillales</taxon>
        <taxon>Bacillaceae</taxon>
        <taxon>Lysinibacillus</taxon>
    </lineage>
</organism>
<dbReference type="PROSITE" id="PS00101">
    <property type="entry name" value="HEXAPEP_TRANSFERASES"/>
    <property type="match status" value="1"/>
</dbReference>
<dbReference type="Pfam" id="PF00483">
    <property type="entry name" value="NTP_transferase"/>
    <property type="match status" value="1"/>
</dbReference>
<evidence type="ECO:0000256" key="13">
    <source>
        <dbReference type="ARBA" id="ARBA00022984"/>
    </source>
</evidence>
<name>B1HSV4_LYSSC</name>
<keyword evidence="8 20" id="KW-0548">Nucleotidyltransferase</keyword>
<dbReference type="CDD" id="cd02540">
    <property type="entry name" value="GT2_GlmU_N_bac"/>
    <property type="match status" value="1"/>
</dbReference>
<sequence>MSVLEDLQMSNIFAVILAAGQGTRMKSKLYKVLHPVCGKPMVQHVVDHIQTLDVNRIVTVVGHGAEKVQQQLGDKSEYVLQAEQLGTAHAVQQAEGILGNEEGTTLVVCGDTPLIRPETMQALFEHHQAKKAKATILTAIAENPTGYGRILRSENGQVEQIVEQKDASAAQQLVKEINTGTYCFDNKLLFETLKLVKNDNAQGEYYLPDVIEILQKQGDIVEAYVTDDFEETLGVNDRVALSQAETLMRARINEKHMRNGVTIIHPETTYISAEAVIGSDTVIQPGCMIEGATVIGEDCNIGPNTQIADSRIGDRTTVHSSVVRESAIAEDTAIGPFAHIRPLSDIGSHVKIGNFVEVKKSKLGNDTKVSHLSYIGDAEIGSNVNVGCGSITVNYDGKNKFKTIIEDDVFVGCNTNLVAPVKVGKGSFIAAGSTITKEVPEDALAIARARQENKPNYVSKLNSK</sequence>
<dbReference type="GO" id="GO:0016020">
    <property type="term" value="C:membrane"/>
    <property type="evidence" value="ECO:0007669"/>
    <property type="project" value="GOC"/>
</dbReference>
<dbReference type="GO" id="GO:0009252">
    <property type="term" value="P:peptidoglycan biosynthetic process"/>
    <property type="evidence" value="ECO:0007669"/>
    <property type="project" value="UniProtKB-UniRule"/>
</dbReference>
<dbReference type="PANTHER" id="PTHR43584">
    <property type="entry name" value="NUCLEOTIDYL TRANSFERASE"/>
    <property type="match status" value="1"/>
</dbReference>
<feature type="binding site" evidence="20">
    <location>
        <position position="148"/>
    </location>
    <ligand>
        <name>UDP-N-acetyl-alpha-D-glucosamine</name>
        <dbReference type="ChEBI" id="CHEBI:57705"/>
    </ligand>
</feature>
<dbReference type="InterPro" id="IPR056729">
    <property type="entry name" value="GMPPB_C"/>
</dbReference>
<dbReference type="GO" id="GO:0071555">
    <property type="term" value="P:cell wall organization"/>
    <property type="evidence" value="ECO:0007669"/>
    <property type="project" value="UniProtKB-KW"/>
</dbReference>
<dbReference type="SUPFAM" id="SSF51161">
    <property type="entry name" value="Trimeric LpxA-like enzymes"/>
    <property type="match status" value="1"/>
</dbReference>
<dbReference type="EC" id="2.3.1.157" evidence="20"/>
<feature type="active site" description="Proton acceptor" evidence="20">
    <location>
        <position position="371"/>
    </location>
</feature>
<feature type="region of interest" description="Linker" evidence="20">
    <location>
        <begin position="239"/>
        <end position="259"/>
    </location>
</feature>
<keyword evidence="14 20" id="KW-0511">Multifunctional enzyme</keyword>
<accession>B1HSV4</accession>
<feature type="binding site" evidence="20">
    <location>
        <position position="111"/>
    </location>
    <ligand>
        <name>Mg(2+)</name>
        <dbReference type="ChEBI" id="CHEBI:18420"/>
    </ligand>
</feature>
<feature type="binding site" evidence="20">
    <location>
        <position position="31"/>
    </location>
    <ligand>
        <name>UDP-N-acetyl-alpha-D-glucosamine</name>
        <dbReference type="ChEBI" id="CHEBI:57705"/>
    </ligand>
</feature>
<evidence type="ECO:0000256" key="1">
    <source>
        <dbReference type="ARBA" id="ARBA00004496"/>
    </source>
</evidence>
<protein>
    <recommendedName>
        <fullName evidence="20">Bifunctional protein GlmU</fullName>
    </recommendedName>
    <domain>
        <recommendedName>
            <fullName evidence="20">UDP-N-acetylglucosamine pyrophosphorylase</fullName>
            <ecNumber evidence="20">2.7.7.23</ecNumber>
        </recommendedName>
        <alternativeName>
            <fullName evidence="20">N-acetylglucosamine-1-phosphate uridyltransferase</fullName>
        </alternativeName>
    </domain>
    <domain>
        <recommendedName>
            <fullName evidence="20">Glucosamine-1-phosphate N-acetyltransferase</fullName>
            <ecNumber evidence="20">2.3.1.157</ecNumber>
        </recommendedName>
    </domain>
</protein>
<evidence type="ECO:0000256" key="20">
    <source>
        <dbReference type="HAMAP-Rule" id="MF_01631"/>
    </source>
</evidence>
<feature type="region of interest" description="Pyrophosphorylase" evidence="20">
    <location>
        <begin position="1"/>
        <end position="238"/>
    </location>
</feature>
<dbReference type="UniPathway" id="UPA00113">
    <property type="reaction ID" value="UER00532"/>
</dbReference>
<feature type="binding site" evidence="20">
    <location>
        <begin position="86"/>
        <end position="87"/>
    </location>
    <ligand>
        <name>UDP-N-acetyl-alpha-D-glucosamine</name>
        <dbReference type="ChEBI" id="CHEBI:57705"/>
    </ligand>
</feature>
<dbReference type="HOGENOM" id="CLU_029499_15_2_9"/>
<comment type="pathway">
    <text evidence="3 20">Nucleotide-sugar biosynthesis; UDP-N-acetyl-alpha-D-glucosamine biosynthesis; UDP-N-acetyl-alpha-D-glucosamine from N-acetyl-alpha-D-glucosamine 1-phosphate: step 1/1.</text>
</comment>
<evidence type="ECO:0000256" key="12">
    <source>
        <dbReference type="ARBA" id="ARBA00022960"/>
    </source>
</evidence>
<evidence type="ECO:0000256" key="2">
    <source>
        <dbReference type="ARBA" id="ARBA00005166"/>
    </source>
</evidence>
<dbReference type="GO" id="GO:0006048">
    <property type="term" value="P:UDP-N-acetylglucosamine biosynthetic process"/>
    <property type="evidence" value="ECO:0007669"/>
    <property type="project" value="UniProtKB-UniPathway"/>
</dbReference>
<comment type="cofactor">
    <cofactor evidence="20">
        <name>Mg(2+)</name>
        <dbReference type="ChEBI" id="CHEBI:18420"/>
    </cofactor>
    <text evidence="20">Binds 1 Mg(2+) ion per subunit.</text>
</comment>
<dbReference type="Pfam" id="PF25087">
    <property type="entry name" value="GMPPB_C"/>
    <property type="match status" value="1"/>
</dbReference>
<evidence type="ECO:0000256" key="4">
    <source>
        <dbReference type="ARBA" id="ARBA00007707"/>
    </source>
</evidence>
<dbReference type="EMBL" id="CP000817">
    <property type="protein sequence ID" value="ACA37708.1"/>
    <property type="molecule type" value="Genomic_DNA"/>
</dbReference>
<evidence type="ECO:0000256" key="16">
    <source>
        <dbReference type="ARBA" id="ARBA00023316"/>
    </source>
</evidence>
<evidence type="ECO:0000256" key="3">
    <source>
        <dbReference type="ARBA" id="ARBA00005208"/>
    </source>
</evidence>
<comment type="catalytic activity">
    <reaction evidence="17 20">
        <text>alpha-D-glucosamine 1-phosphate + acetyl-CoA = N-acetyl-alpha-D-glucosamine 1-phosphate + CoA + H(+)</text>
        <dbReference type="Rhea" id="RHEA:13725"/>
        <dbReference type="ChEBI" id="CHEBI:15378"/>
        <dbReference type="ChEBI" id="CHEBI:57287"/>
        <dbReference type="ChEBI" id="CHEBI:57288"/>
        <dbReference type="ChEBI" id="CHEBI:57776"/>
        <dbReference type="ChEBI" id="CHEBI:58516"/>
        <dbReference type="EC" id="2.3.1.157"/>
    </reaction>
</comment>
<dbReference type="SUPFAM" id="SSF53448">
    <property type="entry name" value="Nucleotide-diphospho-sugar transferases"/>
    <property type="match status" value="1"/>
</dbReference>
<comment type="subcellular location">
    <subcellularLocation>
        <location evidence="1 20">Cytoplasm</location>
    </subcellularLocation>
</comment>
<comment type="similarity">
    <text evidence="4 20">In the C-terminal section; belongs to the transferase hexapeptide repeat family.</text>
</comment>
<feature type="binding site" evidence="20">
    <location>
        <begin position="394"/>
        <end position="395"/>
    </location>
    <ligand>
        <name>acetyl-CoA</name>
        <dbReference type="ChEBI" id="CHEBI:57288"/>
    </ligand>
</feature>
<dbReference type="InterPro" id="IPR038009">
    <property type="entry name" value="GlmU_C_LbH"/>
</dbReference>
<dbReference type="EnsemblBacteria" id="ACA37708">
    <property type="protein sequence ID" value="ACA37708"/>
    <property type="gene ID" value="Bsph_0070"/>
</dbReference>
<evidence type="ECO:0000256" key="10">
    <source>
        <dbReference type="ARBA" id="ARBA00022737"/>
    </source>
</evidence>
<keyword evidence="9 20" id="KW-0479">Metal-binding</keyword>
<comment type="subunit">
    <text evidence="20">Homotrimer.</text>
</comment>
<dbReference type="GO" id="GO:0000287">
    <property type="term" value="F:magnesium ion binding"/>
    <property type="evidence" value="ECO:0007669"/>
    <property type="project" value="UniProtKB-UniRule"/>
</dbReference>
<evidence type="ECO:0000256" key="8">
    <source>
        <dbReference type="ARBA" id="ARBA00022695"/>
    </source>
</evidence>
<evidence type="ECO:0000313" key="24">
    <source>
        <dbReference type="Proteomes" id="UP000002164"/>
    </source>
</evidence>
<keyword evidence="13 20" id="KW-0573">Peptidoglycan synthesis</keyword>
<dbReference type="GO" id="GO:0005737">
    <property type="term" value="C:cytoplasm"/>
    <property type="evidence" value="ECO:0007669"/>
    <property type="project" value="UniProtKB-SubCell"/>
</dbReference>
<keyword evidence="10 20" id="KW-0677">Repeat</keyword>
<dbReference type="GO" id="GO:0000902">
    <property type="term" value="P:cell morphogenesis"/>
    <property type="evidence" value="ECO:0007669"/>
    <property type="project" value="UniProtKB-UniRule"/>
</dbReference>
<dbReference type="NCBIfam" id="TIGR01173">
    <property type="entry name" value="glmU"/>
    <property type="match status" value="1"/>
</dbReference>
<dbReference type="GO" id="GO:0009245">
    <property type="term" value="P:lipid A biosynthetic process"/>
    <property type="evidence" value="ECO:0007669"/>
    <property type="project" value="UniProtKB-UniRule"/>
</dbReference>
<evidence type="ECO:0000256" key="19">
    <source>
        <dbReference type="ARBA" id="ARBA00049628"/>
    </source>
</evidence>
<evidence type="ECO:0000256" key="15">
    <source>
        <dbReference type="ARBA" id="ARBA00023315"/>
    </source>
</evidence>
<dbReference type="GO" id="GO:0008360">
    <property type="term" value="P:regulation of cell shape"/>
    <property type="evidence" value="ECO:0007669"/>
    <property type="project" value="UniProtKB-KW"/>
</dbReference>
<evidence type="ECO:0000259" key="22">
    <source>
        <dbReference type="Pfam" id="PF25087"/>
    </source>
</evidence>
<feature type="domain" description="Mannose-1-phosphate guanyltransferase C-terminal" evidence="22">
    <location>
        <begin position="274"/>
        <end position="341"/>
    </location>
</feature>
<keyword evidence="6 20" id="KW-0963">Cytoplasm</keyword>
<keyword evidence="16 20" id="KW-0961">Cell wall biogenesis/degradation</keyword>
<evidence type="ECO:0000256" key="7">
    <source>
        <dbReference type="ARBA" id="ARBA00022679"/>
    </source>
</evidence>
<dbReference type="InterPro" id="IPR001451">
    <property type="entry name" value="Hexapep"/>
</dbReference>
<dbReference type="Proteomes" id="UP000002164">
    <property type="component" value="Chromosome"/>
</dbReference>
<dbReference type="InterPro" id="IPR005882">
    <property type="entry name" value="Bifunctional_GlmU"/>
</dbReference>
<comment type="function">
    <text evidence="19 20">Catalyzes the last two sequential reactions in the de novo biosynthetic pathway for UDP-N-acetylglucosamine (UDP-GlcNAc). The C-terminal domain catalyzes the transfer of acetyl group from acetyl coenzyme A to glucosamine-1-phosphate (GlcN-1-P) to produce N-acetylglucosamine-1-phosphate (GlcNAc-1-P), which is converted into UDP-GlcNAc by the transfer of uridine 5-monophosphate (from uridine 5-triphosphate), a reaction catalyzed by the N-terminal domain.</text>
</comment>
<keyword evidence="7 20" id="KW-0808">Transferase</keyword>
<dbReference type="KEGG" id="lsp:Bsph_0070"/>
<feature type="binding site" evidence="20">
    <location>
        <position position="178"/>
    </location>
    <ligand>
        <name>UDP-N-acetyl-alpha-D-glucosamine</name>
        <dbReference type="ChEBI" id="CHEBI:57705"/>
    </ligand>
</feature>
<dbReference type="Gene3D" id="3.90.550.10">
    <property type="entry name" value="Spore Coat Polysaccharide Biosynthesis Protein SpsA, Chain A"/>
    <property type="match status" value="1"/>
</dbReference>
<dbReference type="GO" id="GO:0019134">
    <property type="term" value="F:glucosamine-1-phosphate N-acetyltransferase activity"/>
    <property type="evidence" value="ECO:0007669"/>
    <property type="project" value="UniProtKB-UniRule"/>
</dbReference>
<dbReference type="GO" id="GO:0003977">
    <property type="term" value="F:UDP-N-acetylglucosamine diphosphorylase activity"/>
    <property type="evidence" value="ECO:0007669"/>
    <property type="project" value="UniProtKB-UniRule"/>
</dbReference>
<evidence type="ECO:0000256" key="6">
    <source>
        <dbReference type="ARBA" id="ARBA00022490"/>
    </source>
</evidence>
<dbReference type="AlphaFoldDB" id="B1HSV4"/>
<feature type="binding site" evidence="20">
    <location>
        <position position="374"/>
    </location>
    <ligand>
        <name>UDP-N-acetyl-alpha-D-glucosamine</name>
        <dbReference type="ChEBI" id="CHEBI:57705"/>
    </ligand>
</feature>
<dbReference type="InterPro" id="IPR005835">
    <property type="entry name" value="NTP_transferase_dom"/>
</dbReference>
<dbReference type="Gene3D" id="2.160.10.10">
    <property type="entry name" value="Hexapeptide repeat proteins"/>
    <property type="match status" value="1"/>
</dbReference>
<keyword evidence="12 20" id="KW-0133">Cell shape</keyword>
<dbReference type="InterPro" id="IPR050065">
    <property type="entry name" value="GlmU-like"/>
</dbReference>
<evidence type="ECO:0000256" key="5">
    <source>
        <dbReference type="ARBA" id="ARBA00007947"/>
    </source>
</evidence>
<evidence type="ECO:0000259" key="21">
    <source>
        <dbReference type="Pfam" id="PF00483"/>
    </source>
</evidence>
<evidence type="ECO:0000256" key="18">
    <source>
        <dbReference type="ARBA" id="ARBA00048493"/>
    </source>
</evidence>
<evidence type="ECO:0000256" key="14">
    <source>
        <dbReference type="ARBA" id="ARBA00023268"/>
    </source>
</evidence>
<feature type="region of interest" description="N-acetyltransferase" evidence="20">
    <location>
        <begin position="260"/>
        <end position="464"/>
    </location>
</feature>
<comment type="pathway">
    <text evidence="2 20">Nucleotide-sugar biosynthesis; UDP-N-acetyl-alpha-D-glucosamine biosynthesis; N-acetyl-alpha-D-glucosamine 1-phosphate from alpha-D-glucosamine 6-phosphate (route II): step 2/2.</text>
</comment>
<feature type="binding site" evidence="20">
    <location>
        <position position="448"/>
    </location>
    <ligand>
        <name>acetyl-CoA</name>
        <dbReference type="ChEBI" id="CHEBI:57288"/>
    </ligand>
</feature>
<comment type="caution">
    <text evidence="20">Lacks conserved residue(s) required for the propagation of feature annotation.</text>
</comment>
<feature type="binding site" evidence="20">
    <location>
        <position position="81"/>
    </location>
    <ligand>
        <name>UDP-N-acetyl-alpha-D-glucosamine</name>
        <dbReference type="ChEBI" id="CHEBI:57705"/>
    </ligand>
</feature>
<feature type="binding site" evidence="20">
    <location>
        <position position="236"/>
    </location>
    <ligand>
        <name>UDP-N-acetyl-alpha-D-glucosamine</name>
        <dbReference type="ChEBI" id="CHEBI:57705"/>
    </ligand>
</feature>
<comment type="catalytic activity">
    <reaction evidence="18 20">
        <text>N-acetyl-alpha-D-glucosamine 1-phosphate + UTP + H(+) = UDP-N-acetyl-alpha-D-glucosamine + diphosphate</text>
        <dbReference type="Rhea" id="RHEA:13509"/>
        <dbReference type="ChEBI" id="CHEBI:15378"/>
        <dbReference type="ChEBI" id="CHEBI:33019"/>
        <dbReference type="ChEBI" id="CHEBI:46398"/>
        <dbReference type="ChEBI" id="CHEBI:57705"/>
        <dbReference type="ChEBI" id="CHEBI:57776"/>
        <dbReference type="EC" id="2.7.7.23"/>
    </reaction>
</comment>
<dbReference type="InterPro" id="IPR018357">
    <property type="entry name" value="Hexapep_transf_CS"/>
</dbReference>
<dbReference type="Pfam" id="PF00132">
    <property type="entry name" value="Hexapep"/>
    <property type="match status" value="1"/>
</dbReference>
<keyword evidence="11 20" id="KW-0460">Magnesium</keyword>
<keyword evidence="15 20" id="KW-0012">Acyltransferase</keyword>
<comment type="pathway">
    <text evidence="20">Bacterial outer membrane biogenesis; LPS lipid A biosynthesis.</text>
</comment>
<gene>
    <name evidence="20 23" type="primary">glmU</name>
    <name evidence="23" type="ordered locus">Bsph_0070</name>
</gene>
<comment type="similarity">
    <text evidence="5 20">In the N-terminal section; belongs to the N-acetylglucosamine-1-phosphate uridyltransferase family.</text>
</comment>
<dbReference type="NCBIfam" id="NF010934">
    <property type="entry name" value="PRK14354.1"/>
    <property type="match status" value="1"/>
</dbReference>
<feature type="binding site" evidence="20">
    <location>
        <position position="163"/>
    </location>
    <ligand>
        <name>UDP-N-acetyl-alpha-D-glucosamine</name>
        <dbReference type="ChEBI" id="CHEBI:57705"/>
    </ligand>
</feature>
<dbReference type="HAMAP" id="MF_01631">
    <property type="entry name" value="GlmU"/>
    <property type="match status" value="1"/>
</dbReference>
<evidence type="ECO:0000313" key="23">
    <source>
        <dbReference type="EMBL" id="ACA37708.1"/>
    </source>
</evidence>
<feature type="binding site" evidence="20">
    <location>
        <position position="236"/>
    </location>
    <ligand>
        <name>Mg(2+)</name>
        <dbReference type="ChEBI" id="CHEBI:18420"/>
    </ligand>
</feature>
<proteinExistence type="inferred from homology"/>
<dbReference type="InterPro" id="IPR029044">
    <property type="entry name" value="Nucleotide-diphossugar_trans"/>
</dbReference>
<evidence type="ECO:0000256" key="9">
    <source>
        <dbReference type="ARBA" id="ARBA00022723"/>
    </source>
</evidence>
<dbReference type="InterPro" id="IPR011004">
    <property type="entry name" value="Trimer_LpxA-like_sf"/>
</dbReference>
<feature type="binding site" evidence="20">
    <location>
        <begin position="17"/>
        <end position="20"/>
    </location>
    <ligand>
        <name>UDP-N-acetyl-alpha-D-glucosamine</name>
        <dbReference type="ChEBI" id="CHEBI:57705"/>
    </ligand>
</feature>
<feature type="binding site" evidence="20">
    <location>
        <position position="431"/>
    </location>
    <ligand>
        <name>acetyl-CoA</name>
        <dbReference type="ChEBI" id="CHEBI:57288"/>
    </ligand>
</feature>
<dbReference type="PANTHER" id="PTHR43584:SF3">
    <property type="entry name" value="BIFUNCTIONAL PROTEIN GLMU"/>
    <property type="match status" value="1"/>
</dbReference>
<dbReference type="UniPathway" id="UPA00973"/>
<reference evidence="23 24" key="1">
    <citation type="journal article" date="2008" name="J. Bacteriol.">
        <title>Complete genome sequence of the mosquitocidal bacterium Bacillus sphaericus C3-41 and comparison with those of closely related Bacillus species.</title>
        <authorList>
            <person name="Hu X."/>
            <person name="Fan W."/>
            <person name="Han B."/>
            <person name="Liu H."/>
            <person name="Zheng D."/>
            <person name="Li Q."/>
            <person name="Dong W."/>
            <person name="Yan J."/>
            <person name="Gao M."/>
            <person name="Berry C."/>
            <person name="Yuan Z."/>
        </authorList>
    </citation>
    <scope>NUCLEOTIDE SEQUENCE [LARGE SCALE GENOMIC DNA]</scope>
    <source>
        <strain evidence="23 24">C3-41</strain>
    </source>
</reference>